<accession>A0A7J9FXZ1</accession>
<name>A0A7J9FXZ1_9ROSI</name>
<sequence>MNTCSGPLLNIGTLHIAALLLERLTWCLLWRNIQPYCVVQGFRSIKLIPELHMSQLFGKNGKNYGKE</sequence>
<evidence type="ECO:0000313" key="1">
    <source>
        <dbReference type="EMBL" id="MBA0789425.1"/>
    </source>
</evidence>
<gene>
    <name evidence="1" type="ORF">Gotri_025880</name>
</gene>
<dbReference type="Proteomes" id="UP000593568">
    <property type="component" value="Unassembled WGS sequence"/>
</dbReference>
<reference evidence="1 2" key="1">
    <citation type="journal article" date="2019" name="Genome Biol. Evol.">
        <title>Insights into the evolution of the New World diploid cottons (Gossypium, subgenus Houzingenia) based on genome sequencing.</title>
        <authorList>
            <person name="Grover C.E."/>
            <person name="Arick M.A. 2nd"/>
            <person name="Thrash A."/>
            <person name="Conover J.L."/>
            <person name="Sanders W.S."/>
            <person name="Peterson D.G."/>
            <person name="Frelichowski J.E."/>
            <person name="Scheffler J.A."/>
            <person name="Scheffler B.E."/>
            <person name="Wendel J.F."/>
        </authorList>
    </citation>
    <scope>NUCLEOTIDE SEQUENCE [LARGE SCALE GENOMIC DNA]</scope>
    <source>
        <strain evidence="1">8</strain>
        <tissue evidence="1">Leaf</tissue>
    </source>
</reference>
<dbReference type="EMBL" id="JABEZW010229458">
    <property type="protein sequence ID" value="MBA0789425.1"/>
    <property type="molecule type" value="Genomic_DNA"/>
</dbReference>
<protein>
    <submittedName>
        <fullName evidence="1">Uncharacterized protein</fullName>
    </submittedName>
</protein>
<organism evidence="1 2">
    <name type="scientific">Gossypium trilobum</name>
    <dbReference type="NCBI Taxonomy" id="34281"/>
    <lineage>
        <taxon>Eukaryota</taxon>
        <taxon>Viridiplantae</taxon>
        <taxon>Streptophyta</taxon>
        <taxon>Embryophyta</taxon>
        <taxon>Tracheophyta</taxon>
        <taxon>Spermatophyta</taxon>
        <taxon>Magnoliopsida</taxon>
        <taxon>eudicotyledons</taxon>
        <taxon>Gunneridae</taxon>
        <taxon>Pentapetalae</taxon>
        <taxon>rosids</taxon>
        <taxon>malvids</taxon>
        <taxon>Malvales</taxon>
        <taxon>Malvaceae</taxon>
        <taxon>Malvoideae</taxon>
        <taxon>Gossypium</taxon>
    </lineage>
</organism>
<evidence type="ECO:0000313" key="2">
    <source>
        <dbReference type="Proteomes" id="UP000593568"/>
    </source>
</evidence>
<comment type="caution">
    <text evidence="1">The sequence shown here is derived from an EMBL/GenBank/DDBJ whole genome shotgun (WGS) entry which is preliminary data.</text>
</comment>
<dbReference type="AlphaFoldDB" id="A0A7J9FXZ1"/>
<keyword evidence="2" id="KW-1185">Reference proteome</keyword>
<proteinExistence type="predicted"/>